<keyword evidence="2" id="KW-1185">Reference proteome</keyword>
<evidence type="ECO:0000313" key="2">
    <source>
        <dbReference type="Proteomes" id="UP001497453"/>
    </source>
</evidence>
<dbReference type="EMBL" id="OZ037950">
    <property type="protein sequence ID" value="CAL1713462.1"/>
    <property type="molecule type" value="Genomic_DNA"/>
</dbReference>
<dbReference type="Proteomes" id="UP001497453">
    <property type="component" value="Chromosome 7"/>
</dbReference>
<evidence type="ECO:0000313" key="1">
    <source>
        <dbReference type="EMBL" id="CAL1713462.1"/>
    </source>
</evidence>
<evidence type="ECO:0008006" key="3">
    <source>
        <dbReference type="Google" id="ProtNLM"/>
    </source>
</evidence>
<sequence>MPITDLNYDILYTIYTVIPSSSILHFMRTSRLFYIHGVPHLLKHVLPTVVFKSEASFRSFCNFMLQSESEDKDVDDRFQYLEVLRIGLFRWETFTEQMFVKVISRAKHLHILSFASVDAFRSTDTPGEPSQFFIDAFKEPTSITELILHSTSDDFGSKLLEVIIAPKLKILQTEHPVADLPDALLIGKKFSSTLEELYLGWMLAGLTETSTTVTEIPIYPRVHTLEIFGSLHIDTVSLIPAFPNLSVCKIQFDFDREDYDLVLHLYEQNKRRQIQRNLKNASGGGDRPWTHFDSLWGDVYSVAAFAPQFRIPHLNVTPIIDQRTSVLYPIFEDTRPVQLTINMECMQFARNHIWSATGMPPTLDVESMKQLQRLTLEVRNMGGLGVSTIFEGVTRFLKHQHVTHLALRLMGIRSSHLKETHEYVLEEFYFATLGRTIAANMPSLTFFCVEMPDPKRFDAWQVSRPTSGTIRGLQDSTQIIFLEKIPRAIAVAIVRENDLLELEDLRVA</sequence>
<name>A0ABP1E0E2_9APHY</name>
<reference evidence="2" key="1">
    <citation type="submission" date="2024-04" db="EMBL/GenBank/DDBJ databases">
        <authorList>
            <person name="Shaw F."/>
            <person name="Minotto A."/>
        </authorList>
    </citation>
    <scope>NUCLEOTIDE SEQUENCE [LARGE SCALE GENOMIC DNA]</scope>
</reference>
<gene>
    <name evidence="1" type="ORF">GFSPODELE1_LOCUS9318</name>
</gene>
<proteinExistence type="predicted"/>
<organism evidence="1 2">
    <name type="scientific">Somion occarium</name>
    <dbReference type="NCBI Taxonomy" id="3059160"/>
    <lineage>
        <taxon>Eukaryota</taxon>
        <taxon>Fungi</taxon>
        <taxon>Dikarya</taxon>
        <taxon>Basidiomycota</taxon>
        <taxon>Agaricomycotina</taxon>
        <taxon>Agaricomycetes</taxon>
        <taxon>Polyporales</taxon>
        <taxon>Cerrenaceae</taxon>
        <taxon>Somion</taxon>
    </lineage>
</organism>
<accession>A0ABP1E0E2</accession>
<protein>
    <recommendedName>
        <fullName evidence="3">F-box domain-containing protein</fullName>
    </recommendedName>
</protein>